<accession>A0A6M3XH64</accession>
<organism evidence="2">
    <name type="scientific">viral metagenome</name>
    <dbReference type="NCBI Taxonomy" id="1070528"/>
    <lineage>
        <taxon>unclassified sequences</taxon>
        <taxon>metagenomes</taxon>
        <taxon>organismal metagenomes</taxon>
    </lineage>
</organism>
<protein>
    <submittedName>
        <fullName evidence="2">Uncharacterized protein</fullName>
    </submittedName>
</protein>
<dbReference type="EMBL" id="MT141717">
    <property type="protein sequence ID" value="QJA69570.1"/>
    <property type="molecule type" value="Genomic_DNA"/>
</dbReference>
<evidence type="ECO:0000313" key="1">
    <source>
        <dbReference type="EMBL" id="QJA69570.1"/>
    </source>
</evidence>
<reference evidence="2" key="1">
    <citation type="submission" date="2020-03" db="EMBL/GenBank/DDBJ databases">
        <title>The deep terrestrial virosphere.</title>
        <authorList>
            <person name="Holmfeldt K."/>
            <person name="Nilsson E."/>
            <person name="Simone D."/>
            <person name="Lopez-Fernandez M."/>
            <person name="Wu X."/>
            <person name="de Brujin I."/>
            <person name="Lundin D."/>
            <person name="Andersson A."/>
            <person name="Bertilsson S."/>
            <person name="Dopson M."/>
        </authorList>
    </citation>
    <scope>NUCLEOTIDE SEQUENCE</scope>
    <source>
        <strain evidence="1">MM415A04482</strain>
        <strain evidence="2">TM448B00955</strain>
    </source>
</reference>
<sequence length="53" mass="6203">MSEWYKIKDQADVELSEDGKSIEIMFNTNYSGSQYIEVPVEFIKRVLKEDEIG</sequence>
<gene>
    <name evidence="1" type="ORF">MM415A04482_0004</name>
    <name evidence="2" type="ORF">TM448B00955_0015</name>
</gene>
<proteinExistence type="predicted"/>
<name>A0A6M3XH64_9ZZZZ</name>
<dbReference type="EMBL" id="MT144679">
    <property type="protein sequence ID" value="QJH97250.1"/>
    <property type="molecule type" value="Genomic_DNA"/>
</dbReference>
<dbReference type="AlphaFoldDB" id="A0A6M3XH64"/>
<evidence type="ECO:0000313" key="2">
    <source>
        <dbReference type="EMBL" id="QJH97250.1"/>
    </source>
</evidence>